<keyword evidence="1" id="KW-0813">Transport</keyword>
<accession>A0A1Y2LFN8</accession>
<dbReference type="PANTHER" id="PTHR42939:SF1">
    <property type="entry name" value="ABC TRANSPORTER ATP-BINDING PROTEIN ALBC-RELATED"/>
    <property type="match status" value="1"/>
</dbReference>
<keyword evidence="6" id="KW-1185">Reference proteome</keyword>
<name>A0A1Y2LFN8_9PROT</name>
<dbReference type="Gene3D" id="3.40.50.300">
    <property type="entry name" value="P-loop containing nucleotide triphosphate hydrolases"/>
    <property type="match status" value="1"/>
</dbReference>
<dbReference type="AlphaFoldDB" id="A0A1Y2LFN8"/>
<dbReference type="SMART" id="SM00382">
    <property type="entry name" value="AAA"/>
    <property type="match status" value="1"/>
</dbReference>
<dbReference type="EMBL" id="JFKB01000002">
    <property type="protein sequence ID" value="OSQ49695.1"/>
    <property type="molecule type" value="Genomic_DNA"/>
</dbReference>
<dbReference type="Proteomes" id="UP000193396">
    <property type="component" value="Unassembled WGS sequence"/>
</dbReference>
<dbReference type="InterPro" id="IPR027417">
    <property type="entry name" value="P-loop_NTPase"/>
</dbReference>
<keyword evidence="3" id="KW-0067">ATP-binding</keyword>
<evidence type="ECO:0000256" key="1">
    <source>
        <dbReference type="ARBA" id="ARBA00022448"/>
    </source>
</evidence>
<dbReference type="PROSITE" id="PS00211">
    <property type="entry name" value="ABC_TRANSPORTER_1"/>
    <property type="match status" value="1"/>
</dbReference>
<dbReference type="STRING" id="1293890.TALK_03490"/>
<evidence type="ECO:0000313" key="6">
    <source>
        <dbReference type="Proteomes" id="UP000193396"/>
    </source>
</evidence>
<dbReference type="InterPro" id="IPR017871">
    <property type="entry name" value="ABC_transporter-like_CS"/>
</dbReference>
<proteinExistence type="predicted"/>
<dbReference type="InterPro" id="IPR003593">
    <property type="entry name" value="AAA+_ATPase"/>
</dbReference>
<keyword evidence="2" id="KW-0547">Nucleotide-binding</keyword>
<evidence type="ECO:0000259" key="4">
    <source>
        <dbReference type="PROSITE" id="PS50893"/>
    </source>
</evidence>
<dbReference type="CDD" id="cd03230">
    <property type="entry name" value="ABC_DR_subfamily_A"/>
    <property type="match status" value="1"/>
</dbReference>
<dbReference type="PROSITE" id="PS50893">
    <property type="entry name" value="ABC_TRANSPORTER_2"/>
    <property type="match status" value="1"/>
</dbReference>
<dbReference type="PANTHER" id="PTHR42939">
    <property type="entry name" value="ABC TRANSPORTER ATP-BINDING PROTEIN ALBC-RELATED"/>
    <property type="match status" value="1"/>
</dbReference>
<organism evidence="5 6">
    <name type="scientific">Thalassospira alkalitolerans</name>
    <dbReference type="NCBI Taxonomy" id="1293890"/>
    <lineage>
        <taxon>Bacteria</taxon>
        <taxon>Pseudomonadati</taxon>
        <taxon>Pseudomonadota</taxon>
        <taxon>Alphaproteobacteria</taxon>
        <taxon>Rhodospirillales</taxon>
        <taxon>Thalassospiraceae</taxon>
        <taxon>Thalassospira</taxon>
    </lineage>
</organism>
<comment type="caution">
    <text evidence="5">The sequence shown here is derived from an EMBL/GenBank/DDBJ whole genome shotgun (WGS) entry which is preliminary data.</text>
</comment>
<evidence type="ECO:0000313" key="5">
    <source>
        <dbReference type="EMBL" id="OSQ49695.1"/>
    </source>
</evidence>
<evidence type="ECO:0000256" key="2">
    <source>
        <dbReference type="ARBA" id="ARBA00022741"/>
    </source>
</evidence>
<dbReference type="InterPro" id="IPR003439">
    <property type="entry name" value="ABC_transporter-like_ATP-bd"/>
</dbReference>
<dbReference type="InterPro" id="IPR051782">
    <property type="entry name" value="ABC_Transporter_VariousFunc"/>
</dbReference>
<evidence type="ECO:0000256" key="3">
    <source>
        <dbReference type="ARBA" id="ARBA00022840"/>
    </source>
</evidence>
<feature type="domain" description="ABC transporter" evidence="4">
    <location>
        <begin position="2"/>
        <end position="223"/>
    </location>
</feature>
<dbReference type="GO" id="GO:0016887">
    <property type="term" value="F:ATP hydrolysis activity"/>
    <property type="evidence" value="ECO:0007669"/>
    <property type="project" value="InterPro"/>
</dbReference>
<gene>
    <name evidence="5" type="ORF">TALK_03490</name>
</gene>
<dbReference type="GO" id="GO:0005524">
    <property type="term" value="F:ATP binding"/>
    <property type="evidence" value="ECO:0007669"/>
    <property type="project" value="UniProtKB-KW"/>
</dbReference>
<protein>
    <recommendedName>
        <fullName evidence="4">ABC transporter domain-containing protein</fullName>
    </recommendedName>
</protein>
<dbReference type="SUPFAM" id="SSF52540">
    <property type="entry name" value="P-loop containing nucleoside triphosphate hydrolases"/>
    <property type="match status" value="1"/>
</dbReference>
<reference evidence="5 6" key="1">
    <citation type="submission" date="2014-03" db="EMBL/GenBank/DDBJ databases">
        <title>The draft genome sequence of Thalassospira alkalitolerans JCM 18968.</title>
        <authorList>
            <person name="Lai Q."/>
            <person name="Shao Z."/>
        </authorList>
    </citation>
    <scope>NUCLEOTIDE SEQUENCE [LARGE SCALE GENOMIC DNA]</scope>
    <source>
        <strain evidence="5 6">JCM 18968</strain>
    </source>
</reference>
<sequence>MTKTYDGQNAVDDLSLDVLAGESVALLGHNGAGKTTLIKLILGLVRPDKGNIRILGREPSSPGDDKTRCQLGYLPENIAFYNGMSGAETLAFFARLKRHPLSDCARILARVGLSDAAHKRVSHYSKGMRQRLGLAQALLGNPRVLMLDEPTTGLDPELRTAFYDIVRELEEDGVTIILSSHALTELEAHTRKIVIMRKGCLIASGTIDDLRRRANLPVHIRLITRPGMGAACAEKIPEGVTCERINDHGLDLTLPSERKIDVLRHLSTTVPELDDVDIKLPSLNDLYMHFQKEGVAP</sequence>
<dbReference type="Pfam" id="PF00005">
    <property type="entry name" value="ABC_tran"/>
    <property type="match status" value="1"/>
</dbReference>